<dbReference type="Pfam" id="PF00583">
    <property type="entry name" value="Acetyltransf_1"/>
    <property type="match status" value="1"/>
</dbReference>
<dbReference type="Gene3D" id="3.40.630.30">
    <property type="match status" value="1"/>
</dbReference>
<keyword evidence="1" id="KW-0175">Coiled coil</keyword>
<accession>A0A0D2I262</accession>
<organism evidence="4 5">
    <name type="scientific">Rhinocladiella mackenziei CBS 650.93</name>
    <dbReference type="NCBI Taxonomy" id="1442369"/>
    <lineage>
        <taxon>Eukaryota</taxon>
        <taxon>Fungi</taxon>
        <taxon>Dikarya</taxon>
        <taxon>Ascomycota</taxon>
        <taxon>Pezizomycotina</taxon>
        <taxon>Eurotiomycetes</taxon>
        <taxon>Chaetothyriomycetidae</taxon>
        <taxon>Chaetothyriales</taxon>
        <taxon>Herpotrichiellaceae</taxon>
        <taxon>Rhinocladiella</taxon>
    </lineage>
</organism>
<feature type="compositionally biased region" description="Polar residues" evidence="2">
    <location>
        <begin position="151"/>
        <end position="163"/>
    </location>
</feature>
<dbReference type="VEuPathDB" id="FungiDB:Z518_10771"/>
<dbReference type="SUPFAM" id="SSF55729">
    <property type="entry name" value="Acyl-CoA N-acyltransferases (Nat)"/>
    <property type="match status" value="1"/>
</dbReference>
<dbReference type="RefSeq" id="XP_013267056.1">
    <property type="nucleotide sequence ID" value="XM_013411602.1"/>
</dbReference>
<feature type="region of interest" description="Disordered" evidence="2">
    <location>
        <begin position="96"/>
        <end position="176"/>
    </location>
</feature>
<sequence>MTGMKLKPFNPYTYGDLFAKAITDLIQASDGRTTHTSPSCPTGIPHPPKHVSFGSSTTTNIGLPSVFETNGEGKQTQQERPSSEWLLNELGAHQSIAGNSTSSQTTKVEIPNFDPKAYGDPTADTSTNSPSTTSNTGRPKYRGSRGDTRESGASTNAASSKVNSHAIKPSNGDKTSLLAQGTHEPTVTMNGKGSRIAGISPQAANAGQQKNTSAVMIDTSEQNRLSDVTEAYVTKETHQNEPSKENGKRPPAVTYETLKKDDETPQQVMVRLQAAGVRQVRDIRRQMGRKSKHEPTTTALNTLDALRREPSPNPDRSTRLGFTLTSVAPRTLSERNPTLHLTESLRDGGLRNDNNMSEPVRGKQSVIPNPIRPKPVQDSNHARNTAVSTLDHQNTFHTDKQSDMKRRSRWATAKELKVPVCKPDSNAEGSDAPESDADSVRPMVSEFGRLIRSRQPAVPESQLWAWDGGLQPPPLDWEHRPQFYNNHPEYINGFERWLGANTVRTMSGVATSTLQSTEQRDVPNIDFAPLSSELLQDPNNHPDGIGFTPRETVLNSSNAERYGVNLNSVSSSRRGSIDTPLDFEAEAKLDLSRPENSWYKDETAQKFVDKRMRDLERNIKEAEVQRAMLQQQMQAPTNHDTVVNGQSSEARGVKYNVYLRPAVRADHGDMAKIYNWHIKNGVRPSELNEITEEEMRVRHDMSESARLPVIVAVVRNRKSSRVKAPAQRVHPTHPIQNIDPSYNGVVKDEQIVGWASATDWTASDYVETTTAELELYVAPDFRQKGVGRCLLDALLDATDRGYMKKGGYDFHVAPELKHMYTTGGGRDLHKIIFQIRSFNKPITPEQDYRYKRDTAMRANWGYVNGYNNTDIPPPAEEVDFSKDAKINDREDDYSVWLKEWLESYGFEEEATLKKLGTKKRRYVDLYFLSRYTCWQPAENKIPDFSGGI</sequence>
<protein>
    <submittedName>
        <fullName evidence="4">Rhinocladiella mackenziei CBS 650.93 unplaced genomic scaffold supercont1.10, whole genome shotgun sequence</fullName>
    </submittedName>
</protein>
<gene>
    <name evidence="4" type="ORF">Z518_10771</name>
</gene>
<name>A0A0D2I262_9EURO</name>
<dbReference type="CDD" id="cd04301">
    <property type="entry name" value="NAT_SF"/>
    <property type="match status" value="1"/>
</dbReference>
<dbReference type="EMBL" id="KN847484">
    <property type="protein sequence ID" value="KIW99843.1"/>
    <property type="molecule type" value="Genomic_DNA"/>
</dbReference>
<dbReference type="AlphaFoldDB" id="A0A0D2I262"/>
<dbReference type="HOGENOM" id="CLU_012165_0_0_1"/>
<feature type="region of interest" description="Disordered" evidence="2">
    <location>
        <begin position="344"/>
        <end position="379"/>
    </location>
</feature>
<feature type="domain" description="N-acetyltransferase" evidence="3">
    <location>
        <begin position="685"/>
        <end position="855"/>
    </location>
</feature>
<dbReference type="GO" id="GO:0016747">
    <property type="term" value="F:acyltransferase activity, transferring groups other than amino-acyl groups"/>
    <property type="evidence" value="ECO:0007669"/>
    <property type="project" value="InterPro"/>
</dbReference>
<dbReference type="GeneID" id="25298842"/>
<evidence type="ECO:0000259" key="3">
    <source>
        <dbReference type="PROSITE" id="PS51186"/>
    </source>
</evidence>
<evidence type="ECO:0000256" key="1">
    <source>
        <dbReference type="SAM" id="Coils"/>
    </source>
</evidence>
<feature type="region of interest" description="Disordered" evidence="2">
    <location>
        <begin position="419"/>
        <end position="439"/>
    </location>
</feature>
<feature type="compositionally biased region" description="Polar residues" evidence="2">
    <location>
        <begin position="96"/>
        <end position="107"/>
    </location>
</feature>
<feature type="coiled-coil region" evidence="1">
    <location>
        <begin position="605"/>
        <end position="632"/>
    </location>
</feature>
<evidence type="ECO:0000313" key="4">
    <source>
        <dbReference type="EMBL" id="KIW99843.1"/>
    </source>
</evidence>
<dbReference type="OrthoDB" id="2129362at2759"/>
<keyword evidence="5" id="KW-1185">Reference proteome</keyword>
<dbReference type="InterPro" id="IPR000182">
    <property type="entry name" value="GNAT_dom"/>
</dbReference>
<proteinExistence type="predicted"/>
<dbReference type="InterPro" id="IPR016181">
    <property type="entry name" value="Acyl_CoA_acyltransferase"/>
</dbReference>
<reference evidence="4 5" key="1">
    <citation type="submission" date="2015-01" db="EMBL/GenBank/DDBJ databases">
        <title>The Genome Sequence of Rhinocladiella mackenzie CBS 650.93.</title>
        <authorList>
            <consortium name="The Broad Institute Genomics Platform"/>
            <person name="Cuomo C."/>
            <person name="de Hoog S."/>
            <person name="Gorbushina A."/>
            <person name="Stielow B."/>
            <person name="Teixiera M."/>
            <person name="Abouelleil A."/>
            <person name="Chapman S.B."/>
            <person name="Priest M."/>
            <person name="Young S.K."/>
            <person name="Wortman J."/>
            <person name="Nusbaum C."/>
            <person name="Birren B."/>
        </authorList>
    </citation>
    <scope>NUCLEOTIDE SEQUENCE [LARGE SCALE GENOMIC DNA]</scope>
    <source>
        <strain evidence="4 5">CBS 650.93</strain>
    </source>
</reference>
<dbReference type="PROSITE" id="PS51186">
    <property type="entry name" value="GNAT"/>
    <property type="match status" value="1"/>
</dbReference>
<feature type="compositionally biased region" description="Low complexity" evidence="2">
    <location>
        <begin position="120"/>
        <end position="136"/>
    </location>
</feature>
<evidence type="ECO:0000313" key="5">
    <source>
        <dbReference type="Proteomes" id="UP000053617"/>
    </source>
</evidence>
<dbReference type="Proteomes" id="UP000053617">
    <property type="component" value="Unassembled WGS sequence"/>
</dbReference>
<evidence type="ECO:0000256" key="2">
    <source>
        <dbReference type="SAM" id="MobiDB-lite"/>
    </source>
</evidence>